<dbReference type="Gene3D" id="2.40.360.10">
    <property type="entry name" value="YmcC-like"/>
    <property type="match status" value="1"/>
</dbReference>
<dbReference type="PROSITE" id="PS51257">
    <property type="entry name" value="PROKAR_LIPOPROTEIN"/>
    <property type="match status" value="1"/>
</dbReference>
<dbReference type="InterPro" id="IPR023373">
    <property type="entry name" value="YmcC_sf"/>
</dbReference>
<dbReference type="SUPFAM" id="SSF159270">
    <property type="entry name" value="YmcC-like"/>
    <property type="match status" value="1"/>
</dbReference>
<evidence type="ECO:0000313" key="3">
    <source>
        <dbReference type="Proteomes" id="UP000198977"/>
    </source>
</evidence>
<dbReference type="InterPro" id="IPR021308">
    <property type="entry name" value="GfcB"/>
</dbReference>
<evidence type="ECO:0000313" key="2">
    <source>
        <dbReference type="EMBL" id="SFE19298.1"/>
    </source>
</evidence>
<organism evidence="2 3">
    <name type="scientific">Sulfitobacter brevis</name>
    <dbReference type="NCBI Taxonomy" id="74348"/>
    <lineage>
        <taxon>Bacteria</taxon>
        <taxon>Pseudomonadati</taxon>
        <taxon>Pseudomonadota</taxon>
        <taxon>Alphaproteobacteria</taxon>
        <taxon>Rhodobacterales</taxon>
        <taxon>Roseobacteraceae</taxon>
        <taxon>Sulfitobacter</taxon>
    </lineage>
</organism>
<dbReference type="STRING" id="74348.SAMN04488523_105274"/>
<dbReference type="AlphaFoldDB" id="A0A1I1YJT9"/>
<feature type="signal peptide" evidence="1">
    <location>
        <begin position="1"/>
        <end position="17"/>
    </location>
</feature>
<evidence type="ECO:0000256" key="1">
    <source>
        <dbReference type="SAM" id="SignalP"/>
    </source>
</evidence>
<gene>
    <name evidence="2" type="ORF">SAMN04488523_105274</name>
</gene>
<dbReference type="EMBL" id="FOMW01000005">
    <property type="protein sequence ID" value="SFE19298.1"/>
    <property type="molecule type" value="Genomic_DNA"/>
</dbReference>
<feature type="chain" id="PRO_5011452734" evidence="1">
    <location>
        <begin position="18"/>
        <end position="235"/>
    </location>
</feature>
<dbReference type="Pfam" id="PF11102">
    <property type="entry name" value="YjbF"/>
    <property type="match status" value="1"/>
</dbReference>
<sequence length="235" mass="25188">MTFLKLSALLVCAVTLAACSNGNSDGGTDNNSLLLNAGSVLVSKVRGVGASEERPAIRLVVTRDQLNSTPGEVMEAEPDNTGLQDFLQLVATRNDSTPGKVEVWKSSDGLQIILREGVLVGTKGLGGDIRSASAAAAIAGFDGQGGGGERLLTIDRLDGTAQTIAFSCDMTQLGRETLQIVDQRVSTFRMREDCVYNHTKFSNEYWVETSGGRMRKSHQWAGPEFGYITLTRLKS</sequence>
<reference evidence="2 3" key="1">
    <citation type="submission" date="2016-10" db="EMBL/GenBank/DDBJ databases">
        <authorList>
            <person name="de Groot N.N."/>
        </authorList>
    </citation>
    <scope>NUCLEOTIDE SEQUENCE [LARGE SCALE GENOMIC DNA]</scope>
    <source>
        <strain evidence="2 3">DSM 11443</strain>
    </source>
</reference>
<keyword evidence="3" id="KW-1185">Reference proteome</keyword>
<dbReference type="RefSeq" id="WP_177209451.1">
    <property type="nucleotide sequence ID" value="NZ_FOMW01000005.1"/>
</dbReference>
<accession>A0A1I1YJT9</accession>
<protein>
    <submittedName>
        <fullName evidence="2">Group 4 capsule polysaccharide lipoprotein gfcB, YjbF</fullName>
    </submittedName>
</protein>
<keyword evidence="2" id="KW-0449">Lipoprotein</keyword>
<keyword evidence="1" id="KW-0732">Signal</keyword>
<dbReference type="Proteomes" id="UP000198977">
    <property type="component" value="Unassembled WGS sequence"/>
</dbReference>
<name>A0A1I1YJT9_9RHOB</name>
<proteinExistence type="predicted"/>